<name>A0AAQ3NBP5_VIGMU</name>
<proteinExistence type="predicted"/>
<dbReference type="AlphaFoldDB" id="A0AAQ3NBP5"/>
<reference evidence="2 3" key="1">
    <citation type="journal article" date="2023" name="Life. Sci Alliance">
        <title>Evolutionary insights into 3D genome organization and epigenetic landscape of Vigna mungo.</title>
        <authorList>
            <person name="Junaid A."/>
            <person name="Singh B."/>
            <person name="Bhatia S."/>
        </authorList>
    </citation>
    <scope>NUCLEOTIDE SEQUENCE [LARGE SCALE GENOMIC DNA]</scope>
    <source>
        <strain evidence="2">Urdbean</strain>
    </source>
</reference>
<keyword evidence="1" id="KW-0812">Transmembrane</keyword>
<keyword evidence="1" id="KW-0472">Membrane</keyword>
<organism evidence="2 3">
    <name type="scientific">Vigna mungo</name>
    <name type="common">Black gram</name>
    <name type="synonym">Phaseolus mungo</name>
    <dbReference type="NCBI Taxonomy" id="3915"/>
    <lineage>
        <taxon>Eukaryota</taxon>
        <taxon>Viridiplantae</taxon>
        <taxon>Streptophyta</taxon>
        <taxon>Embryophyta</taxon>
        <taxon>Tracheophyta</taxon>
        <taxon>Spermatophyta</taxon>
        <taxon>Magnoliopsida</taxon>
        <taxon>eudicotyledons</taxon>
        <taxon>Gunneridae</taxon>
        <taxon>Pentapetalae</taxon>
        <taxon>rosids</taxon>
        <taxon>fabids</taxon>
        <taxon>Fabales</taxon>
        <taxon>Fabaceae</taxon>
        <taxon>Papilionoideae</taxon>
        <taxon>50 kb inversion clade</taxon>
        <taxon>NPAAA clade</taxon>
        <taxon>indigoferoid/millettioid clade</taxon>
        <taxon>Phaseoleae</taxon>
        <taxon>Vigna</taxon>
    </lineage>
</organism>
<keyword evidence="3" id="KW-1185">Reference proteome</keyword>
<evidence type="ECO:0000256" key="1">
    <source>
        <dbReference type="SAM" id="Phobius"/>
    </source>
</evidence>
<dbReference type="Proteomes" id="UP001374535">
    <property type="component" value="Chromosome 6"/>
</dbReference>
<keyword evidence="1" id="KW-1133">Transmembrane helix</keyword>
<feature type="transmembrane region" description="Helical" evidence="1">
    <location>
        <begin position="70"/>
        <end position="89"/>
    </location>
</feature>
<sequence>KYASQTTDSTHIDAMNLSYEQKLQVVAKIILNDEARAGDAPPCEEELGLRATLKPHQVEGVSWLIRRYKLGVNVVLGETVTLSMCFIALNVSECERNYGGVLFFCMLFHFQTFFGGKIMNSEIVRFNLRFNVFVCIEILRV</sequence>
<feature type="non-terminal residue" evidence="2">
    <location>
        <position position="1"/>
    </location>
</feature>
<gene>
    <name evidence="2" type="ORF">V8G54_019942</name>
</gene>
<feature type="transmembrane region" description="Helical" evidence="1">
    <location>
        <begin position="101"/>
        <end position="119"/>
    </location>
</feature>
<accession>A0AAQ3NBP5</accession>
<evidence type="ECO:0000313" key="3">
    <source>
        <dbReference type="Proteomes" id="UP001374535"/>
    </source>
</evidence>
<evidence type="ECO:0000313" key="2">
    <source>
        <dbReference type="EMBL" id="WVZ06596.1"/>
    </source>
</evidence>
<protein>
    <submittedName>
        <fullName evidence="2">Uncharacterized protein</fullName>
    </submittedName>
</protein>
<dbReference type="EMBL" id="CP144695">
    <property type="protein sequence ID" value="WVZ06596.1"/>
    <property type="molecule type" value="Genomic_DNA"/>
</dbReference>